<comment type="caution">
    <text evidence="3">The sequence shown here is derived from an EMBL/GenBank/DDBJ whole genome shotgun (WGS) entry which is preliminary data.</text>
</comment>
<name>A0ABU2SLQ5_9ACTN</name>
<feature type="domain" description="MgtC-like C-terminal" evidence="2">
    <location>
        <begin position="24"/>
        <end position="101"/>
    </location>
</feature>
<dbReference type="InterPro" id="IPR048640">
    <property type="entry name" value="MgtC-like_C"/>
</dbReference>
<dbReference type="Proteomes" id="UP001180531">
    <property type="component" value="Unassembled WGS sequence"/>
</dbReference>
<accession>A0ABU2SLQ5</accession>
<protein>
    <recommendedName>
        <fullName evidence="2">MgtC-like C-terminal domain-containing protein</fullName>
    </recommendedName>
</protein>
<evidence type="ECO:0000256" key="1">
    <source>
        <dbReference type="SAM" id="MobiDB-lite"/>
    </source>
</evidence>
<dbReference type="Gene3D" id="3.30.70.260">
    <property type="match status" value="1"/>
</dbReference>
<dbReference type="Pfam" id="PF21770">
    <property type="entry name" value="MgtC_SapB_C"/>
    <property type="match status" value="1"/>
</dbReference>
<keyword evidence="4" id="KW-1185">Reference proteome</keyword>
<sequence>MRLLPRSRSRRPLPSRPAVTTGTLHARCDRRVESKVRALCVLGLSGPGARLSSLHIVDPDDTADVVVAVRLTFAQGDPALVALERLVEQLSREPGVRDLHWRLDTPGESGDLPPRR</sequence>
<gene>
    <name evidence="3" type="ORF">RM609_11630</name>
</gene>
<evidence type="ECO:0000313" key="3">
    <source>
        <dbReference type="EMBL" id="MDT0449718.1"/>
    </source>
</evidence>
<proteinExistence type="predicted"/>
<reference evidence="3" key="1">
    <citation type="submission" date="2024-05" db="EMBL/GenBank/DDBJ databases">
        <title>30 novel species of actinomycetes from the DSMZ collection.</title>
        <authorList>
            <person name="Nouioui I."/>
        </authorList>
    </citation>
    <scope>NUCLEOTIDE SEQUENCE</scope>
    <source>
        <strain evidence="3">DSM 40473</strain>
    </source>
</reference>
<feature type="compositionally biased region" description="Basic residues" evidence="1">
    <location>
        <begin position="1"/>
        <end position="13"/>
    </location>
</feature>
<dbReference type="EMBL" id="JAVRFI010000005">
    <property type="protein sequence ID" value="MDT0449718.1"/>
    <property type="molecule type" value="Genomic_DNA"/>
</dbReference>
<feature type="region of interest" description="Disordered" evidence="1">
    <location>
        <begin position="1"/>
        <end position="22"/>
    </location>
</feature>
<evidence type="ECO:0000259" key="2">
    <source>
        <dbReference type="Pfam" id="PF21770"/>
    </source>
</evidence>
<organism evidence="3 4">
    <name type="scientific">Streptomyces hesseae</name>
    <dbReference type="NCBI Taxonomy" id="3075519"/>
    <lineage>
        <taxon>Bacteria</taxon>
        <taxon>Bacillati</taxon>
        <taxon>Actinomycetota</taxon>
        <taxon>Actinomycetes</taxon>
        <taxon>Kitasatosporales</taxon>
        <taxon>Streptomycetaceae</taxon>
        <taxon>Streptomyces</taxon>
    </lineage>
</organism>
<evidence type="ECO:0000313" key="4">
    <source>
        <dbReference type="Proteomes" id="UP001180531"/>
    </source>
</evidence>
<dbReference type="RefSeq" id="WP_311610190.1">
    <property type="nucleotide sequence ID" value="NZ_JAVRFI010000005.1"/>
</dbReference>